<dbReference type="EMBL" id="JBBDHC010000011">
    <property type="protein sequence ID" value="MEJ1249788.1"/>
    <property type="molecule type" value="Genomic_DNA"/>
</dbReference>
<evidence type="ECO:0000313" key="1">
    <source>
        <dbReference type="EMBL" id="MEJ1249788.1"/>
    </source>
</evidence>
<organism evidence="1 2">
    <name type="scientific">Denitratimonas tolerans</name>
    <dbReference type="NCBI Taxonomy" id="1338420"/>
    <lineage>
        <taxon>Bacteria</taxon>
        <taxon>Pseudomonadati</taxon>
        <taxon>Pseudomonadota</taxon>
        <taxon>Gammaproteobacteria</taxon>
        <taxon>Lysobacterales</taxon>
        <taxon>Lysobacteraceae</taxon>
        <taxon>Denitratimonas</taxon>
    </lineage>
</organism>
<name>A0AAW9R317_9GAMM</name>
<keyword evidence="2" id="KW-1185">Reference proteome</keyword>
<accession>A0AAW9R317</accession>
<evidence type="ECO:0008006" key="3">
    <source>
        <dbReference type="Google" id="ProtNLM"/>
    </source>
</evidence>
<protein>
    <recommendedName>
        <fullName evidence="3">YD repeat-containing protein</fullName>
    </recommendedName>
</protein>
<sequence length="142" mass="15015">MLPASARRLPTTDSLHLPPENRTFALTRGYTALGHDASLTYPDTAPGTALSLAFTPNALGQPTQAGSHAISATYHPNGQVKGFSYGNGLARSVTQNARGLPGRILDQYSGGKRLDHTGCIAHEVGCVMDGAFGHPRRRAARH</sequence>
<dbReference type="RefSeq" id="WP_337335505.1">
    <property type="nucleotide sequence ID" value="NZ_JBBDHC010000011.1"/>
</dbReference>
<comment type="caution">
    <text evidence="1">The sequence shown here is derived from an EMBL/GenBank/DDBJ whole genome shotgun (WGS) entry which is preliminary data.</text>
</comment>
<dbReference type="Proteomes" id="UP001364472">
    <property type="component" value="Unassembled WGS sequence"/>
</dbReference>
<evidence type="ECO:0000313" key="2">
    <source>
        <dbReference type="Proteomes" id="UP001364472"/>
    </source>
</evidence>
<reference evidence="1 2" key="1">
    <citation type="journal article" date="2016" name="Antonie Van Leeuwenhoek">
        <title>Denitratimonas tolerans gen. nov., sp. nov., a denitrifying bacterium isolated from a bioreactor for tannery wastewater treatment.</title>
        <authorList>
            <person name="Han S.I."/>
            <person name="Kim J.O."/>
            <person name="Lee Y.R."/>
            <person name="Ekpeghere K.I."/>
            <person name="Koh S.C."/>
            <person name="Whang K.S."/>
        </authorList>
    </citation>
    <scope>NUCLEOTIDE SEQUENCE [LARGE SCALE GENOMIC DNA]</scope>
    <source>
        <strain evidence="1 2">KACC 17565</strain>
    </source>
</reference>
<proteinExistence type="predicted"/>
<dbReference type="AlphaFoldDB" id="A0AAW9R317"/>
<gene>
    <name evidence="1" type="ORF">WB794_08910</name>
</gene>